<dbReference type="PANTHER" id="PTHR33744:SF1">
    <property type="entry name" value="DNA-BINDING TRANSCRIPTIONAL ACTIVATOR ADER"/>
    <property type="match status" value="1"/>
</dbReference>
<name>A0ABY5VLZ9_9FIRM</name>
<keyword evidence="3" id="KW-1185">Reference proteome</keyword>
<dbReference type="InterPro" id="IPR042070">
    <property type="entry name" value="PucR_C-HTH_sf"/>
</dbReference>
<protein>
    <submittedName>
        <fullName evidence="2">Helix-turn-helix domain-containing protein</fullName>
    </submittedName>
</protein>
<feature type="domain" description="PucR C-terminal helix-turn-helix" evidence="1">
    <location>
        <begin position="442"/>
        <end position="498"/>
    </location>
</feature>
<evidence type="ECO:0000313" key="3">
    <source>
        <dbReference type="Proteomes" id="UP001060164"/>
    </source>
</evidence>
<gene>
    <name evidence="2" type="ORF">NQ502_09295</name>
</gene>
<evidence type="ECO:0000259" key="1">
    <source>
        <dbReference type="Pfam" id="PF13556"/>
    </source>
</evidence>
<dbReference type="Proteomes" id="UP001060164">
    <property type="component" value="Chromosome"/>
</dbReference>
<accession>A0ABY5VLZ9</accession>
<reference evidence="2" key="1">
    <citation type="journal article" date="2022" name="Cell">
        <title>Design, construction, and in vivo augmentation of a complex gut microbiome.</title>
        <authorList>
            <person name="Cheng A.G."/>
            <person name="Ho P.Y."/>
            <person name="Aranda-Diaz A."/>
            <person name="Jain S."/>
            <person name="Yu F.B."/>
            <person name="Meng X."/>
            <person name="Wang M."/>
            <person name="Iakiviak M."/>
            <person name="Nagashima K."/>
            <person name="Zhao A."/>
            <person name="Murugkar P."/>
            <person name="Patil A."/>
            <person name="Atabakhsh K."/>
            <person name="Weakley A."/>
            <person name="Yan J."/>
            <person name="Brumbaugh A.R."/>
            <person name="Higginbottom S."/>
            <person name="Dimas A."/>
            <person name="Shiver A.L."/>
            <person name="Deutschbauer A."/>
            <person name="Neff N."/>
            <person name="Sonnenburg J.L."/>
            <person name="Huang K.C."/>
            <person name="Fischbach M.A."/>
        </authorList>
    </citation>
    <scope>NUCLEOTIDE SEQUENCE</scope>
    <source>
        <strain evidence="2">DSM 19829</strain>
    </source>
</reference>
<dbReference type="Pfam" id="PF13556">
    <property type="entry name" value="HTH_30"/>
    <property type="match status" value="1"/>
</dbReference>
<dbReference type="InterPro" id="IPR051448">
    <property type="entry name" value="CdaR-like_regulators"/>
</dbReference>
<dbReference type="PANTHER" id="PTHR33744">
    <property type="entry name" value="CARBOHYDRATE DIACID REGULATOR"/>
    <property type="match status" value="1"/>
</dbReference>
<proteinExistence type="predicted"/>
<dbReference type="Gene3D" id="1.10.10.2840">
    <property type="entry name" value="PucR C-terminal helix-turn-helix domain"/>
    <property type="match status" value="1"/>
</dbReference>
<evidence type="ECO:0000313" key="2">
    <source>
        <dbReference type="EMBL" id="UWP61196.1"/>
    </source>
</evidence>
<sequence>MHLSMNIVRHELAKQFSLAGPQTVFERHANLRSAAMLTSAAPEPQILYVAEARRLPVRWKFQTHASLIISGQIPEDYFHNTEVDYICVDDHRFPVVLNAVLHIFQIYDIFDENLKSSIIRDIAPHLLCNMICSFLKLPLAVFDSFLRVHYISENAQNLIDWELDPVTGMRLLPTDFINQLNLVYTETAEDFIEGAVLLRDDRLPYNLICTMDGRKDYILVVFEMDTPLDRSMVEVVGYLNRYVLMSFENSTLKSFVPDSLSAVIQSMLEGTRLSRIELQNQLDAVGWDMEDTCCCIAMHSLTEQRNPKYISTFCLKLESLFSACVVFPYNKRVVAIVNLDRSKCPYFDIQRRISLLLRDGLMKAGVSFKYWNFETTPIYFQQACCAYDMGKLYNPTIWCYNFSEYALQYFMHYGSSRLPPRHLCHPGLVELHRYDVKNGTELLSTLETYVKNNCNAVTAANLLYIHRNTFYQRLCRIQELLHLNLDDPDERLYLMISTKLISMYYYELENGFFFPSE</sequence>
<dbReference type="RefSeq" id="WP_028527679.1">
    <property type="nucleotide sequence ID" value="NZ_CABLBR010000004.1"/>
</dbReference>
<dbReference type="EMBL" id="CP102290">
    <property type="protein sequence ID" value="UWP61196.1"/>
    <property type="molecule type" value="Genomic_DNA"/>
</dbReference>
<organism evidence="2 3">
    <name type="scientific">Ruminococcus gauvreauii</name>
    <dbReference type="NCBI Taxonomy" id="438033"/>
    <lineage>
        <taxon>Bacteria</taxon>
        <taxon>Bacillati</taxon>
        <taxon>Bacillota</taxon>
        <taxon>Clostridia</taxon>
        <taxon>Eubacteriales</taxon>
        <taxon>Oscillospiraceae</taxon>
        <taxon>Ruminococcus</taxon>
    </lineage>
</organism>
<dbReference type="InterPro" id="IPR025736">
    <property type="entry name" value="PucR_C-HTH_dom"/>
</dbReference>